<feature type="non-terminal residue" evidence="1">
    <location>
        <position position="124"/>
    </location>
</feature>
<sequence>AARAVTRYALLPQNYDIVCGALEERFGASGAVINQLYNQLENLSKADSDIRTTVDELGCTLRQLEAQGEDIETPLIHRTIEKKLSHWVVLHLLDEKENVPPWLVQTLRETLLKLALKREQAQQI</sequence>
<dbReference type="EMBL" id="JPKZ01003153">
    <property type="protein sequence ID" value="KHN73101.1"/>
    <property type="molecule type" value="Genomic_DNA"/>
</dbReference>
<dbReference type="OrthoDB" id="5870552at2759"/>
<evidence type="ECO:0000313" key="1">
    <source>
        <dbReference type="EMBL" id="KHN73087.1"/>
    </source>
</evidence>
<dbReference type="AlphaFoldDB" id="A0A0B2UVF9"/>
<keyword evidence="3" id="KW-1185">Reference proteome</keyword>
<dbReference type="InterPro" id="IPR005312">
    <property type="entry name" value="DUF1759"/>
</dbReference>
<comment type="caution">
    <text evidence="1">The sequence shown here is derived from an EMBL/GenBank/DDBJ whole genome shotgun (WGS) entry which is preliminary data.</text>
</comment>
<evidence type="ECO:0000313" key="3">
    <source>
        <dbReference type="Proteomes" id="UP000031036"/>
    </source>
</evidence>
<feature type="non-terminal residue" evidence="1">
    <location>
        <position position="1"/>
    </location>
</feature>
<organism evidence="1 3">
    <name type="scientific">Toxocara canis</name>
    <name type="common">Canine roundworm</name>
    <dbReference type="NCBI Taxonomy" id="6265"/>
    <lineage>
        <taxon>Eukaryota</taxon>
        <taxon>Metazoa</taxon>
        <taxon>Ecdysozoa</taxon>
        <taxon>Nematoda</taxon>
        <taxon>Chromadorea</taxon>
        <taxon>Rhabditida</taxon>
        <taxon>Spirurina</taxon>
        <taxon>Ascaridomorpha</taxon>
        <taxon>Ascaridoidea</taxon>
        <taxon>Toxocaridae</taxon>
        <taxon>Toxocara</taxon>
    </lineage>
</organism>
<dbReference type="Pfam" id="PF03564">
    <property type="entry name" value="DUF1759"/>
    <property type="match status" value="1"/>
</dbReference>
<proteinExistence type="predicted"/>
<dbReference type="EMBL" id="JPKZ01003153">
    <property type="protein sequence ID" value="KHN73087.1"/>
    <property type="molecule type" value="Genomic_DNA"/>
</dbReference>
<gene>
    <name evidence="1" type="ORF">Tcan_01312</name>
    <name evidence="2" type="ORF">Tcan_01313</name>
</gene>
<evidence type="ECO:0000313" key="2">
    <source>
        <dbReference type="EMBL" id="KHN73101.1"/>
    </source>
</evidence>
<dbReference type="OMA" id="WMTTVET"/>
<dbReference type="Proteomes" id="UP000031036">
    <property type="component" value="Unassembled WGS sequence"/>
</dbReference>
<name>A0A0B2UVF9_TOXCA</name>
<protein>
    <submittedName>
        <fullName evidence="1">Uncharacterized protein</fullName>
    </submittedName>
</protein>
<reference evidence="1 3" key="1">
    <citation type="submission" date="2014-11" db="EMBL/GenBank/DDBJ databases">
        <title>Genetic blueprint of the zoonotic pathogen Toxocara canis.</title>
        <authorList>
            <person name="Zhu X.-Q."/>
            <person name="Korhonen P.K."/>
            <person name="Cai H."/>
            <person name="Young N.D."/>
            <person name="Nejsum P."/>
            <person name="von Samson-Himmelstjerna G."/>
            <person name="Boag P.R."/>
            <person name="Tan P."/>
            <person name="Li Q."/>
            <person name="Min J."/>
            <person name="Yang Y."/>
            <person name="Wang X."/>
            <person name="Fang X."/>
            <person name="Hall R.S."/>
            <person name="Hofmann A."/>
            <person name="Sternberg P.W."/>
            <person name="Jex A.R."/>
            <person name="Gasser R.B."/>
        </authorList>
    </citation>
    <scope>NUCLEOTIDE SEQUENCE [LARGE SCALE GENOMIC DNA]</scope>
    <source>
        <strain evidence="1">PN_DK_2014</strain>
    </source>
</reference>
<accession>A0A0B2UVF9</accession>